<dbReference type="Gene3D" id="3.40.50.720">
    <property type="entry name" value="NAD(P)-binding Rossmann-like Domain"/>
    <property type="match status" value="1"/>
</dbReference>
<dbReference type="SUPFAM" id="SSF50129">
    <property type="entry name" value="GroES-like"/>
    <property type="match status" value="1"/>
</dbReference>
<comment type="similarity">
    <text evidence="1">Belongs to the zinc-containing alcohol dehydrogenase family.</text>
</comment>
<dbReference type="Pfam" id="PF08240">
    <property type="entry name" value="ADH_N"/>
    <property type="match status" value="1"/>
</dbReference>
<evidence type="ECO:0000256" key="1">
    <source>
        <dbReference type="ARBA" id="ARBA00008072"/>
    </source>
</evidence>
<comment type="caution">
    <text evidence="4">The sequence shown here is derived from an EMBL/GenBank/DDBJ whole genome shotgun (WGS) entry which is preliminary data.</text>
</comment>
<dbReference type="PANTHER" id="PTHR45348:SF5">
    <property type="entry name" value="OXIDOREDUCTASE, PUTATIVE (AFU_ORTHOLOGUE AFUA_8G01420)-RELATED"/>
    <property type="match status" value="1"/>
</dbReference>
<dbReference type="Gene3D" id="3.90.180.10">
    <property type="entry name" value="Medium-chain alcohol dehydrogenases, catalytic domain"/>
    <property type="match status" value="1"/>
</dbReference>
<organism evidence="4 5">
    <name type="scientific">Coniochaeta hoffmannii</name>
    <dbReference type="NCBI Taxonomy" id="91930"/>
    <lineage>
        <taxon>Eukaryota</taxon>
        <taxon>Fungi</taxon>
        <taxon>Dikarya</taxon>
        <taxon>Ascomycota</taxon>
        <taxon>Pezizomycotina</taxon>
        <taxon>Sordariomycetes</taxon>
        <taxon>Sordariomycetidae</taxon>
        <taxon>Coniochaetales</taxon>
        <taxon>Coniochaetaceae</taxon>
        <taxon>Coniochaeta</taxon>
    </lineage>
</organism>
<dbReference type="Proteomes" id="UP001174691">
    <property type="component" value="Unassembled WGS sequence"/>
</dbReference>
<dbReference type="SMART" id="SM00829">
    <property type="entry name" value="PKS_ER"/>
    <property type="match status" value="1"/>
</dbReference>
<sequence>MKEATVSKGPKVHIVDSPVPEPGADQVLIKVVVSGSNPKDWKVPEWMDTNINQGDDIAGIVEKVGANVTEFKPGDRVAAFHEMRTPHGSYAEYAIAWAHTTFHIPAKTSFEEAAAIPLAAMTAAVGLYTRLGLPEPWRPAAEPTPLVIYGAASAVGYYATQLARKSNIHPLVCVAGRAKDHVETVIDRSKGDTIVDYRDGDEAVVAGLKEALGQGGLPPALHAFDAVSEKGSYVNISKVLAKGAKMTLVLPGKEYQGVPEGIEKSITSVGSVHSKIEAERDFGFVFFRYFARGLEQGWFKPQRHEVVPGGLAGIQQALQNLKDGKASGVKYVFRIAETEGVSR</sequence>
<reference evidence="4" key="1">
    <citation type="submission" date="2022-07" db="EMBL/GenBank/DDBJ databases">
        <title>Fungi with potential for degradation of polypropylene.</title>
        <authorList>
            <person name="Gostincar C."/>
        </authorList>
    </citation>
    <scope>NUCLEOTIDE SEQUENCE</scope>
    <source>
        <strain evidence="4">EXF-13287</strain>
    </source>
</reference>
<gene>
    <name evidence="4" type="ORF">NKR19_g5318</name>
</gene>
<protein>
    <submittedName>
        <fullName evidence="4">GroES-like protein</fullName>
    </submittedName>
</protein>
<dbReference type="GO" id="GO:0016651">
    <property type="term" value="F:oxidoreductase activity, acting on NAD(P)H"/>
    <property type="evidence" value="ECO:0007669"/>
    <property type="project" value="InterPro"/>
</dbReference>
<evidence type="ECO:0000256" key="2">
    <source>
        <dbReference type="ARBA" id="ARBA00023002"/>
    </source>
</evidence>
<dbReference type="InterPro" id="IPR013154">
    <property type="entry name" value="ADH-like_N"/>
</dbReference>
<dbReference type="InterPro" id="IPR036291">
    <property type="entry name" value="NAD(P)-bd_dom_sf"/>
</dbReference>
<dbReference type="EMBL" id="JANBVN010000071">
    <property type="protein sequence ID" value="KAJ9150519.1"/>
    <property type="molecule type" value="Genomic_DNA"/>
</dbReference>
<accession>A0AA38S4J7</accession>
<dbReference type="PANTHER" id="PTHR45348">
    <property type="entry name" value="HYPOTHETICAL OXIDOREDUCTASE (EUROFUNG)"/>
    <property type="match status" value="1"/>
</dbReference>
<dbReference type="CDD" id="cd08249">
    <property type="entry name" value="enoyl_reductase_like"/>
    <property type="match status" value="1"/>
</dbReference>
<name>A0AA38S4J7_9PEZI</name>
<evidence type="ECO:0000313" key="5">
    <source>
        <dbReference type="Proteomes" id="UP001174691"/>
    </source>
</evidence>
<dbReference type="SUPFAM" id="SSF51735">
    <property type="entry name" value="NAD(P)-binding Rossmann-fold domains"/>
    <property type="match status" value="1"/>
</dbReference>
<dbReference type="AlphaFoldDB" id="A0AA38S4J7"/>
<keyword evidence="5" id="KW-1185">Reference proteome</keyword>
<evidence type="ECO:0000259" key="3">
    <source>
        <dbReference type="SMART" id="SM00829"/>
    </source>
</evidence>
<evidence type="ECO:0000313" key="4">
    <source>
        <dbReference type="EMBL" id="KAJ9150519.1"/>
    </source>
</evidence>
<feature type="domain" description="Enoyl reductase (ER)" evidence="3">
    <location>
        <begin position="9"/>
        <end position="333"/>
    </location>
</feature>
<proteinExistence type="inferred from homology"/>
<keyword evidence="2" id="KW-0560">Oxidoreductase</keyword>
<dbReference type="InterPro" id="IPR047122">
    <property type="entry name" value="Trans-enoyl_RdTase-like"/>
</dbReference>
<dbReference type="InterPro" id="IPR011032">
    <property type="entry name" value="GroES-like_sf"/>
</dbReference>
<dbReference type="InterPro" id="IPR020843">
    <property type="entry name" value="ER"/>
</dbReference>